<accession>A0ABX8SC55</accession>
<name>A0ABX8SC55_9ACTN</name>
<proteinExistence type="predicted"/>
<sequence>MSEPRSLHLWCRGSVSPPIGQTSLDPDPEHVRGAHLQSLNCETIRCLDGLAGRKLEWWACRDRAGQVTATFYGSGGLAVSVPLVTSGAELIDYVRCDVLGRPLDHEEIEHRPRAGAGRRRTTPLDVTAAEIGLDRRARGVLANLPNSARRGLLHPLYTRGERVRRCDWHYEGVPAELSMFLLYLVGDNHLTVAYGRRTIPVGHTTATAHWSLLVECRPVVEQRVAVLRYPGTR</sequence>
<organism evidence="1 2">
    <name type="scientific">Skermania pinensis</name>
    <dbReference type="NCBI Taxonomy" id="39122"/>
    <lineage>
        <taxon>Bacteria</taxon>
        <taxon>Bacillati</taxon>
        <taxon>Actinomycetota</taxon>
        <taxon>Actinomycetes</taxon>
        <taxon>Mycobacteriales</taxon>
        <taxon>Gordoniaceae</taxon>
        <taxon>Skermania</taxon>
    </lineage>
</organism>
<gene>
    <name evidence="1" type="ORF">KV203_03855</name>
</gene>
<evidence type="ECO:0000313" key="2">
    <source>
        <dbReference type="Proteomes" id="UP000887023"/>
    </source>
</evidence>
<dbReference type="Proteomes" id="UP000887023">
    <property type="component" value="Chromosome"/>
</dbReference>
<reference evidence="1" key="1">
    <citation type="submission" date="2021-07" db="EMBL/GenBank/DDBJ databases">
        <title>Candidatus Kaistella beijingensis sp. nov. isolated from a municipal wastewater treatment plant is involved in sludge foaming.</title>
        <authorList>
            <person name="Song Y."/>
            <person name="Liu S.-J."/>
        </authorList>
    </citation>
    <scope>NUCLEOTIDE SEQUENCE</scope>
    <source>
        <strain evidence="1">DSM 43998</strain>
    </source>
</reference>
<protein>
    <submittedName>
        <fullName evidence="1">Uncharacterized protein</fullName>
    </submittedName>
</protein>
<keyword evidence="2" id="KW-1185">Reference proteome</keyword>
<dbReference type="RefSeq" id="WP_157079740.1">
    <property type="nucleotide sequence ID" value="NZ_CBCRUZ010000004.1"/>
</dbReference>
<dbReference type="EMBL" id="CP079105">
    <property type="protein sequence ID" value="QXQ14552.1"/>
    <property type="molecule type" value="Genomic_DNA"/>
</dbReference>
<evidence type="ECO:0000313" key="1">
    <source>
        <dbReference type="EMBL" id="QXQ14552.1"/>
    </source>
</evidence>